<evidence type="ECO:0000256" key="5">
    <source>
        <dbReference type="ARBA" id="ARBA00022741"/>
    </source>
</evidence>
<evidence type="ECO:0000256" key="9">
    <source>
        <dbReference type="PROSITE-ProRule" id="PRU00169"/>
    </source>
</evidence>
<keyword evidence="10" id="KW-1133">Transmembrane helix</keyword>
<evidence type="ECO:0000256" key="10">
    <source>
        <dbReference type="SAM" id="Phobius"/>
    </source>
</evidence>
<keyword evidence="8" id="KW-0902">Two-component regulatory system</keyword>
<evidence type="ECO:0000313" key="15">
    <source>
        <dbReference type="EMBL" id="SMC36845.1"/>
    </source>
</evidence>
<dbReference type="InterPro" id="IPR036890">
    <property type="entry name" value="HATPase_C_sf"/>
</dbReference>
<dbReference type="InterPro" id="IPR001789">
    <property type="entry name" value="Sig_transdc_resp-reg_receiver"/>
</dbReference>
<evidence type="ECO:0000256" key="6">
    <source>
        <dbReference type="ARBA" id="ARBA00022777"/>
    </source>
</evidence>
<dbReference type="Gene3D" id="3.30.450.20">
    <property type="entry name" value="PAS domain"/>
    <property type="match status" value="1"/>
</dbReference>
<dbReference type="PROSITE" id="PS50110">
    <property type="entry name" value="RESPONSE_REGULATORY"/>
    <property type="match status" value="1"/>
</dbReference>
<evidence type="ECO:0000256" key="4">
    <source>
        <dbReference type="ARBA" id="ARBA00022679"/>
    </source>
</evidence>
<dbReference type="InterPro" id="IPR004358">
    <property type="entry name" value="Sig_transdc_His_kin-like_C"/>
</dbReference>
<evidence type="ECO:0000259" key="12">
    <source>
        <dbReference type="PROSITE" id="PS50110"/>
    </source>
</evidence>
<dbReference type="CDD" id="cd00130">
    <property type="entry name" value="PAS"/>
    <property type="match status" value="1"/>
</dbReference>
<dbReference type="AlphaFoldDB" id="A0A1W1YKX9"/>
<feature type="domain" description="PAS" evidence="13">
    <location>
        <begin position="83"/>
        <end position="149"/>
    </location>
</feature>
<dbReference type="PANTHER" id="PTHR43065">
    <property type="entry name" value="SENSOR HISTIDINE KINASE"/>
    <property type="match status" value="1"/>
</dbReference>
<dbReference type="SMART" id="SM00091">
    <property type="entry name" value="PAS"/>
    <property type="match status" value="1"/>
</dbReference>
<accession>A0A1W1YKX9</accession>
<dbReference type="Pfam" id="PF00072">
    <property type="entry name" value="Response_reg"/>
    <property type="match status" value="1"/>
</dbReference>
<dbReference type="GO" id="GO:0000155">
    <property type="term" value="F:phosphorelay sensor kinase activity"/>
    <property type="evidence" value="ECO:0007669"/>
    <property type="project" value="InterPro"/>
</dbReference>
<dbReference type="NCBIfam" id="TIGR00229">
    <property type="entry name" value="sensory_box"/>
    <property type="match status" value="1"/>
</dbReference>
<dbReference type="Gene3D" id="1.10.287.130">
    <property type="match status" value="1"/>
</dbReference>
<dbReference type="PROSITE" id="PS50112">
    <property type="entry name" value="PAS"/>
    <property type="match status" value="1"/>
</dbReference>
<keyword evidence="3 9" id="KW-0597">Phosphoprotein</keyword>
<dbReference type="SMART" id="SM00448">
    <property type="entry name" value="REC"/>
    <property type="match status" value="1"/>
</dbReference>
<evidence type="ECO:0000313" key="16">
    <source>
        <dbReference type="Proteomes" id="UP000192418"/>
    </source>
</evidence>
<keyword evidence="6" id="KW-0418">Kinase</keyword>
<dbReference type="InterPro" id="IPR000014">
    <property type="entry name" value="PAS"/>
</dbReference>
<keyword evidence="7" id="KW-0067">ATP-binding</keyword>
<evidence type="ECO:0000259" key="11">
    <source>
        <dbReference type="PROSITE" id="PS50109"/>
    </source>
</evidence>
<gene>
    <name evidence="15" type="ORF">SAMN02746065_101166</name>
</gene>
<feature type="transmembrane region" description="Helical" evidence="10">
    <location>
        <begin position="49"/>
        <end position="70"/>
    </location>
</feature>
<evidence type="ECO:0000256" key="7">
    <source>
        <dbReference type="ARBA" id="ARBA00022840"/>
    </source>
</evidence>
<evidence type="ECO:0000259" key="14">
    <source>
        <dbReference type="PROSITE" id="PS50113"/>
    </source>
</evidence>
<dbReference type="SUPFAM" id="SSF55785">
    <property type="entry name" value="PYP-like sensor domain (PAS domain)"/>
    <property type="match status" value="1"/>
</dbReference>
<dbReference type="OrthoDB" id="9761263at2"/>
<dbReference type="Gene3D" id="3.30.565.10">
    <property type="entry name" value="Histidine kinase-like ATPase, C-terminal domain"/>
    <property type="match status" value="1"/>
</dbReference>
<evidence type="ECO:0000259" key="13">
    <source>
        <dbReference type="PROSITE" id="PS50112"/>
    </source>
</evidence>
<reference evidence="15 16" key="1">
    <citation type="submission" date="2017-04" db="EMBL/GenBank/DDBJ databases">
        <authorList>
            <person name="Afonso C.L."/>
            <person name="Miller P.J."/>
            <person name="Scott M.A."/>
            <person name="Spackman E."/>
            <person name="Goraichik I."/>
            <person name="Dimitrov K.M."/>
            <person name="Suarez D.L."/>
            <person name="Swayne D.E."/>
        </authorList>
    </citation>
    <scope>NUCLEOTIDE SEQUENCE [LARGE SCALE GENOMIC DNA]</scope>
    <source>
        <strain evidence="15 16">DSM 3385</strain>
    </source>
</reference>
<dbReference type="SMART" id="SM00387">
    <property type="entry name" value="HATPase_c"/>
    <property type="match status" value="1"/>
</dbReference>
<dbReference type="PROSITE" id="PS50113">
    <property type="entry name" value="PAC"/>
    <property type="match status" value="1"/>
</dbReference>
<dbReference type="Proteomes" id="UP000192418">
    <property type="component" value="Unassembled WGS sequence"/>
</dbReference>
<keyword evidence="16" id="KW-1185">Reference proteome</keyword>
<dbReference type="STRING" id="1121400.SAMN02746065_101166"/>
<evidence type="ECO:0000256" key="2">
    <source>
        <dbReference type="ARBA" id="ARBA00012438"/>
    </source>
</evidence>
<dbReference type="InterPro" id="IPR003661">
    <property type="entry name" value="HisK_dim/P_dom"/>
</dbReference>
<dbReference type="Pfam" id="PF00512">
    <property type="entry name" value="HisKA"/>
    <property type="match status" value="1"/>
</dbReference>
<evidence type="ECO:0000256" key="3">
    <source>
        <dbReference type="ARBA" id="ARBA00022553"/>
    </source>
</evidence>
<dbReference type="CDD" id="cd00082">
    <property type="entry name" value="HisKA"/>
    <property type="match status" value="1"/>
</dbReference>
<comment type="catalytic activity">
    <reaction evidence="1">
        <text>ATP + protein L-histidine = ADP + protein N-phospho-L-histidine.</text>
        <dbReference type="EC" id="2.7.13.3"/>
    </reaction>
</comment>
<feature type="modified residue" description="4-aspartylphosphate" evidence="9">
    <location>
        <position position="517"/>
    </location>
</feature>
<dbReference type="PRINTS" id="PR00344">
    <property type="entry name" value="BCTRLSENSOR"/>
</dbReference>
<dbReference type="InterPro" id="IPR011006">
    <property type="entry name" value="CheY-like_superfamily"/>
</dbReference>
<dbReference type="InterPro" id="IPR013655">
    <property type="entry name" value="PAS_fold_3"/>
</dbReference>
<evidence type="ECO:0000256" key="1">
    <source>
        <dbReference type="ARBA" id="ARBA00000085"/>
    </source>
</evidence>
<dbReference type="InterPro" id="IPR036097">
    <property type="entry name" value="HisK_dim/P_sf"/>
</dbReference>
<feature type="domain" description="Histidine kinase" evidence="11">
    <location>
        <begin position="223"/>
        <end position="444"/>
    </location>
</feature>
<feature type="domain" description="PAC" evidence="14">
    <location>
        <begin position="158"/>
        <end position="210"/>
    </location>
</feature>
<name>A0A1W1YKX9_9BACT</name>
<organism evidence="15 16">
    <name type="scientific">Desulfocicer vacuolatum DSM 3385</name>
    <dbReference type="NCBI Taxonomy" id="1121400"/>
    <lineage>
        <taxon>Bacteria</taxon>
        <taxon>Pseudomonadati</taxon>
        <taxon>Thermodesulfobacteriota</taxon>
        <taxon>Desulfobacteria</taxon>
        <taxon>Desulfobacterales</taxon>
        <taxon>Desulfobacteraceae</taxon>
        <taxon>Desulfocicer</taxon>
    </lineage>
</organism>
<dbReference type="PROSITE" id="PS50109">
    <property type="entry name" value="HIS_KIN"/>
    <property type="match status" value="1"/>
</dbReference>
<dbReference type="Pfam" id="PF08447">
    <property type="entry name" value="PAS_3"/>
    <property type="match status" value="1"/>
</dbReference>
<dbReference type="SMART" id="SM00388">
    <property type="entry name" value="HisKA"/>
    <property type="match status" value="1"/>
</dbReference>
<sequence>MTPIIKKSTPMLPRTRYYIMILYTLMGMIILCSLSFIQKFSAGFNPYILKGYVIPLIFGGGSGLTIGIYISRHKAVEAILRESESRFRTIADYTHDWEYWLKPDGSFEYISPSCERITGYRPQAFFKRPELFTEIVHPKDLPNFKQHLQTEKDINEPVPIHFRIITQGGKQRWISHSCRSVYNENGKYLGQRGSNRDVTESKKLQIKQFKQQRMESIATLAGGVAHQFNNALAVITGNMDLMQEDISPNDAVEHYTHEIKEATDRMTRLTAQLLAYARGGKYRVQDIELNGFITETVPIIRHKLSENLEIHTPPQSGDLTIHGDPIQLQMVLSAVLTNAHEAMDGHGKIYIACEKINAGTKDKALPVELSPGEYVCLSIADNGKGMDEETRERIFEPFFTTRFEGRGLGMAAAFGIITNHNGTIKVASQKNKGSTVSIFIPLVPHEAESTPPNAASKPTEIAPHHTILIIEDEESVMIVCRQMLQRMGYHILEADTGEKALALAGDADNKMDLALLDVMIPDIQGDLLYPRLKKLRPELKVLVTSGYSLDSPARDIIRAGAEAFLQKPFTTAALAHKIKICLDQ</sequence>
<keyword evidence="4" id="KW-0808">Transferase</keyword>
<dbReference type="SUPFAM" id="SSF47384">
    <property type="entry name" value="Homodimeric domain of signal transducing histidine kinase"/>
    <property type="match status" value="1"/>
</dbReference>
<proteinExistence type="predicted"/>
<dbReference type="EMBL" id="FWXY01000001">
    <property type="protein sequence ID" value="SMC36845.1"/>
    <property type="molecule type" value="Genomic_DNA"/>
</dbReference>
<dbReference type="RefSeq" id="WP_084066479.1">
    <property type="nucleotide sequence ID" value="NZ_FWXY01000001.1"/>
</dbReference>
<dbReference type="CDD" id="cd00156">
    <property type="entry name" value="REC"/>
    <property type="match status" value="1"/>
</dbReference>
<dbReference type="SUPFAM" id="SSF52172">
    <property type="entry name" value="CheY-like"/>
    <property type="match status" value="1"/>
</dbReference>
<feature type="transmembrane region" description="Helical" evidence="10">
    <location>
        <begin position="17"/>
        <end position="37"/>
    </location>
</feature>
<dbReference type="Gene3D" id="3.40.50.2300">
    <property type="match status" value="1"/>
</dbReference>
<dbReference type="PANTHER" id="PTHR43065:SF46">
    <property type="entry name" value="C4-DICARBOXYLATE TRANSPORT SENSOR PROTEIN DCTB"/>
    <property type="match status" value="1"/>
</dbReference>
<dbReference type="InterPro" id="IPR005467">
    <property type="entry name" value="His_kinase_dom"/>
</dbReference>
<evidence type="ECO:0000256" key="8">
    <source>
        <dbReference type="ARBA" id="ARBA00023012"/>
    </source>
</evidence>
<dbReference type="InterPro" id="IPR003594">
    <property type="entry name" value="HATPase_dom"/>
</dbReference>
<feature type="domain" description="Response regulatory" evidence="12">
    <location>
        <begin position="466"/>
        <end position="582"/>
    </location>
</feature>
<dbReference type="EC" id="2.7.13.3" evidence="2"/>
<dbReference type="GO" id="GO:0005524">
    <property type="term" value="F:ATP binding"/>
    <property type="evidence" value="ECO:0007669"/>
    <property type="project" value="UniProtKB-KW"/>
</dbReference>
<dbReference type="InterPro" id="IPR000700">
    <property type="entry name" value="PAS-assoc_C"/>
</dbReference>
<keyword evidence="10" id="KW-0812">Transmembrane</keyword>
<keyword evidence="10" id="KW-0472">Membrane</keyword>
<keyword evidence="5" id="KW-0547">Nucleotide-binding</keyword>
<dbReference type="SUPFAM" id="SSF55874">
    <property type="entry name" value="ATPase domain of HSP90 chaperone/DNA topoisomerase II/histidine kinase"/>
    <property type="match status" value="1"/>
</dbReference>
<protein>
    <recommendedName>
        <fullName evidence="2">histidine kinase</fullName>
        <ecNumber evidence="2">2.7.13.3</ecNumber>
    </recommendedName>
</protein>
<dbReference type="InterPro" id="IPR035965">
    <property type="entry name" value="PAS-like_dom_sf"/>
</dbReference>
<dbReference type="Pfam" id="PF02518">
    <property type="entry name" value="HATPase_c"/>
    <property type="match status" value="1"/>
</dbReference>